<dbReference type="OrthoDB" id="9781019at2"/>
<dbReference type="EC" id="3.1.2.20" evidence="5"/>
<evidence type="ECO:0000256" key="7">
    <source>
        <dbReference type="ARBA" id="ARBA00071120"/>
    </source>
</evidence>
<evidence type="ECO:0000313" key="11">
    <source>
        <dbReference type="EMBL" id="TNB47655.1"/>
    </source>
</evidence>
<gene>
    <name evidence="11" type="primary">tesB</name>
    <name evidence="11" type="ORF">FF124_12455</name>
</gene>
<dbReference type="PANTHER" id="PTHR11066:SF34">
    <property type="entry name" value="ACYL-COENZYME A THIOESTERASE 8"/>
    <property type="match status" value="1"/>
</dbReference>
<dbReference type="GO" id="GO:0009062">
    <property type="term" value="P:fatty acid catabolic process"/>
    <property type="evidence" value="ECO:0007669"/>
    <property type="project" value="TreeGrafter"/>
</dbReference>
<evidence type="ECO:0000256" key="2">
    <source>
        <dbReference type="ARBA" id="ARBA00011881"/>
    </source>
</evidence>
<dbReference type="InterPro" id="IPR025652">
    <property type="entry name" value="TesB_C"/>
</dbReference>
<accession>A0A5C4JQB0</accession>
<dbReference type="SUPFAM" id="SSF54637">
    <property type="entry name" value="Thioesterase/thiol ester dehydrase-isomerase"/>
    <property type="match status" value="2"/>
</dbReference>
<dbReference type="InterPro" id="IPR003703">
    <property type="entry name" value="Acyl_CoA_thio"/>
</dbReference>
<comment type="catalytic activity">
    <reaction evidence="6">
        <text>a fatty acyl-CoA + H2O = a fatty acid + CoA + H(+)</text>
        <dbReference type="Rhea" id="RHEA:16781"/>
        <dbReference type="ChEBI" id="CHEBI:15377"/>
        <dbReference type="ChEBI" id="CHEBI:15378"/>
        <dbReference type="ChEBI" id="CHEBI:28868"/>
        <dbReference type="ChEBI" id="CHEBI:57287"/>
        <dbReference type="ChEBI" id="CHEBI:77636"/>
        <dbReference type="EC" id="3.1.2.20"/>
    </reaction>
    <physiologicalReaction direction="left-to-right" evidence="6">
        <dbReference type="Rhea" id="RHEA:16782"/>
    </physiologicalReaction>
</comment>
<feature type="domain" description="Acyl-CoA thioesterase 2 C-terminal" evidence="9">
    <location>
        <begin position="158"/>
        <end position="284"/>
    </location>
</feature>
<dbReference type="RefSeq" id="WP_138748815.1">
    <property type="nucleotide sequence ID" value="NZ_VCLB01000006.1"/>
</dbReference>
<keyword evidence="4" id="KW-0443">Lipid metabolism</keyword>
<evidence type="ECO:0000256" key="8">
    <source>
        <dbReference type="ARBA" id="ARBA00079653"/>
    </source>
</evidence>
<feature type="domain" description="Acyl-CoA thioesterase-like N-terminal HotDog" evidence="10">
    <location>
        <begin position="36"/>
        <end position="114"/>
    </location>
</feature>
<dbReference type="NCBIfam" id="TIGR00189">
    <property type="entry name" value="tesB"/>
    <property type="match status" value="1"/>
</dbReference>
<evidence type="ECO:0000256" key="6">
    <source>
        <dbReference type="ARBA" id="ARBA00050943"/>
    </source>
</evidence>
<keyword evidence="3" id="KW-0378">Hydrolase</keyword>
<dbReference type="InterPro" id="IPR029069">
    <property type="entry name" value="HotDog_dom_sf"/>
</dbReference>
<dbReference type="InterPro" id="IPR049449">
    <property type="entry name" value="TesB_ACOT8-like_N"/>
</dbReference>
<name>A0A5C4JQB0_9HYPH</name>
<dbReference type="PANTHER" id="PTHR11066">
    <property type="entry name" value="ACYL-COA THIOESTERASE"/>
    <property type="match status" value="1"/>
</dbReference>
<dbReference type="EMBL" id="VCLB01000006">
    <property type="protein sequence ID" value="TNB47655.1"/>
    <property type="molecule type" value="Genomic_DNA"/>
</dbReference>
<organism evidence="11 12">
    <name type="scientific">Martelella lutilitoris</name>
    <dbReference type="NCBI Taxonomy" id="2583532"/>
    <lineage>
        <taxon>Bacteria</taxon>
        <taxon>Pseudomonadati</taxon>
        <taxon>Pseudomonadota</taxon>
        <taxon>Alphaproteobacteria</taxon>
        <taxon>Hyphomicrobiales</taxon>
        <taxon>Aurantimonadaceae</taxon>
        <taxon>Martelella</taxon>
    </lineage>
</organism>
<dbReference type="CDD" id="cd03445">
    <property type="entry name" value="Thioesterase_II_repeat2"/>
    <property type="match status" value="1"/>
</dbReference>
<comment type="subunit">
    <text evidence="2">Homotetramer.</text>
</comment>
<dbReference type="GO" id="GO:0006637">
    <property type="term" value="P:acyl-CoA metabolic process"/>
    <property type="evidence" value="ECO:0007669"/>
    <property type="project" value="InterPro"/>
</dbReference>
<evidence type="ECO:0000256" key="1">
    <source>
        <dbReference type="ARBA" id="ARBA00006538"/>
    </source>
</evidence>
<evidence type="ECO:0000313" key="12">
    <source>
        <dbReference type="Proteomes" id="UP000307874"/>
    </source>
</evidence>
<comment type="caution">
    <text evidence="11">The sequence shown here is derived from an EMBL/GenBank/DDBJ whole genome shotgun (WGS) entry which is preliminary data.</text>
</comment>
<reference evidence="11 12" key="1">
    <citation type="submission" date="2019-05" db="EMBL/GenBank/DDBJ databases">
        <authorList>
            <person name="Lee S.D."/>
        </authorList>
    </citation>
    <scope>NUCLEOTIDE SEQUENCE [LARGE SCALE GENOMIC DNA]</scope>
    <source>
        <strain evidence="11 12">GH2-6</strain>
    </source>
</reference>
<evidence type="ECO:0000256" key="5">
    <source>
        <dbReference type="ARBA" id="ARBA00038894"/>
    </source>
</evidence>
<evidence type="ECO:0000259" key="9">
    <source>
        <dbReference type="Pfam" id="PF02551"/>
    </source>
</evidence>
<reference evidence="11 12" key="2">
    <citation type="submission" date="2019-06" db="EMBL/GenBank/DDBJ databases">
        <title>Martelella lutilitoris sp. nov., isolated from a tidal mudflat.</title>
        <authorList>
            <person name="Kim Y.-J."/>
        </authorList>
    </citation>
    <scope>NUCLEOTIDE SEQUENCE [LARGE SCALE GENOMIC DNA]</scope>
    <source>
        <strain evidence="11 12">GH2-6</strain>
    </source>
</reference>
<dbReference type="Pfam" id="PF02551">
    <property type="entry name" value="Acyl_CoA_thio"/>
    <property type="match status" value="1"/>
</dbReference>
<protein>
    <recommendedName>
        <fullName evidence="7">Acyl-CoA thioesterase 2</fullName>
        <ecNumber evidence="5">3.1.2.20</ecNumber>
    </recommendedName>
    <alternativeName>
        <fullName evidence="8">Thioesterase II</fullName>
    </alternativeName>
</protein>
<keyword evidence="12" id="KW-1185">Reference proteome</keyword>
<comment type="similarity">
    <text evidence="1">Belongs to the C/M/P thioester hydrolase family.</text>
</comment>
<dbReference type="CDD" id="cd03444">
    <property type="entry name" value="Thioesterase_II_repeat1"/>
    <property type="match status" value="1"/>
</dbReference>
<evidence type="ECO:0000259" key="10">
    <source>
        <dbReference type="Pfam" id="PF13622"/>
    </source>
</evidence>
<evidence type="ECO:0000256" key="4">
    <source>
        <dbReference type="ARBA" id="ARBA00023098"/>
    </source>
</evidence>
<dbReference type="AlphaFoldDB" id="A0A5C4JQB0"/>
<dbReference type="FunFam" id="2.40.160.210:FF:000001">
    <property type="entry name" value="Acyl-CoA thioesterase II"/>
    <property type="match status" value="1"/>
</dbReference>
<dbReference type="Proteomes" id="UP000307874">
    <property type="component" value="Unassembled WGS sequence"/>
</dbReference>
<dbReference type="GO" id="GO:0047617">
    <property type="term" value="F:fatty acyl-CoA hydrolase activity"/>
    <property type="evidence" value="ECO:0007669"/>
    <property type="project" value="UniProtKB-EC"/>
</dbReference>
<dbReference type="InterPro" id="IPR042171">
    <property type="entry name" value="Acyl-CoA_hotdog"/>
</dbReference>
<evidence type="ECO:0000256" key="3">
    <source>
        <dbReference type="ARBA" id="ARBA00022801"/>
    </source>
</evidence>
<proteinExistence type="inferred from homology"/>
<dbReference type="Pfam" id="PF13622">
    <property type="entry name" value="4HBT_3"/>
    <property type="match status" value="1"/>
</dbReference>
<sequence>MSQANPAQSDSVLADLLDLERLEENLYRGQSPVTTWQRVFGGQVVAQSLVAAQRTVPPGRFVHSLHGYFMRPGDTKVPIVFQVERLRDGRSFSTRNVRAIQHGEPIFIMAASFQIEEEGFEHQDVMPDVPPPEELVASDIMNDAEHAPAPIRNYWKRERPIELRPVDLDQFLWRKKRSPRQSIWIRGNGVPPKGRAYQTAFLSYMSDMTLLDTTLYPHESSVFSDGIQGASLDHAVWFHRPFDISDWLLYVHESPSANGARGLAYGKIFARDGTLVASVAQEGLIRLNENVRPFYE</sequence>
<dbReference type="Gene3D" id="2.40.160.210">
    <property type="entry name" value="Acyl-CoA thioesterase, double hotdog domain"/>
    <property type="match status" value="1"/>
</dbReference>